<protein>
    <submittedName>
        <fullName evidence="3">Putative telomerase protein component 1</fullName>
    </submittedName>
</protein>
<gene>
    <name evidence="3" type="ORF">BSL78_16246</name>
</gene>
<accession>A0A2G8KFZ1</accession>
<dbReference type="InterPro" id="IPR051191">
    <property type="entry name" value="DCAF12"/>
</dbReference>
<reference evidence="3 4" key="1">
    <citation type="journal article" date="2017" name="PLoS Biol.">
        <title>The sea cucumber genome provides insights into morphological evolution and visceral regeneration.</title>
        <authorList>
            <person name="Zhang X."/>
            <person name="Sun L."/>
            <person name="Yuan J."/>
            <person name="Sun Y."/>
            <person name="Gao Y."/>
            <person name="Zhang L."/>
            <person name="Li S."/>
            <person name="Dai H."/>
            <person name="Hamel J.F."/>
            <person name="Liu C."/>
            <person name="Yu Y."/>
            <person name="Liu S."/>
            <person name="Lin W."/>
            <person name="Guo K."/>
            <person name="Jin S."/>
            <person name="Xu P."/>
            <person name="Storey K.B."/>
            <person name="Huan P."/>
            <person name="Zhang T."/>
            <person name="Zhou Y."/>
            <person name="Zhang J."/>
            <person name="Lin C."/>
            <person name="Li X."/>
            <person name="Xing L."/>
            <person name="Huo D."/>
            <person name="Sun M."/>
            <person name="Wang L."/>
            <person name="Mercier A."/>
            <person name="Li F."/>
            <person name="Yang H."/>
            <person name="Xiang J."/>
        </authorList>
    </citation>
    <scope>NUCLEOTIDE SEQUENCE [LARGE SCALE GENOMIC DNA]</scope>
    <source>
        <strain evidence="3">Shaxun</strain>
        <tissue evidence="3">Muscle</tissue>
    </source>
</reference>
<proteinExistence type="predicted"/>
<organism evidence="3 4">
    <name type="scientific">Stichopus japonicus</name>
    <name type="common">Sea cucumber</name>
    <dbReference type="NCBI Taxonomy" id="307972"/>
    <lineage>
        <taxon>Eukaryota</taxon>
        <taxon>Metazoa</taxon>
        <taxon>Echinodermata</taxon>
        <taxon>Eleutherozoa</taxon>
        <taxon>Echinozoa</taxon>
        <taxon>Holothuroidea</taxon>
        <taxon>Aspidochirotacea</taxon>
        <taxon>Aspidochirotida</taxon>
        <taxon>Stichopodidae</taxon>
        <taxon>Apostichopus</taxon>
    </lineage>
</organism>
<sequence length="255" mass="29509">MGCGSSQSMAVPSGSSGYKYVVERTWEKVDNTLDKGKKSKIVVTRSGWKTVRIFVSSTFKDFHAEREVLVKEVFPDLRQWCEKRRLHLIECDLRWGVPKDTTTEETLRMCLGEIDRCYQDNIMPFFLNLTSERCGWIPATNDVSPSLAKEYRWIQGLSVTEMEILHGAYRRDNPNSLFMIRKSDFLSSVPAEYESDFLDPNPIACHKLEYLKTMLQQRLVSMGQVLVKESMERRSWGLEESERMDIFTPTSASHP</sequence>
<dbReference type="PANTHER" id="PTHR19860:SF14">
    <property type="entry name" value="DUF4062 DOMAIN-CONTAINING PROTEIN"/>
    <property type="match status" value="1"/>
</dbReference>
<keyword evidence="1" id="KW-0677">Repeat</keyword>
<evidence type="ECO:0000313" key="3">
    <source>
        <dbReference type="EMBL" id="PIK46899.1"/>
    </source>
</evidence>
<dbReference type="PANTHER" id="PTHR19860">
    <property type="entry name" value="DDB1- AND CUL4-ASSOCIATED FACTOR 12-RELATED"/>
    <property type="match status" value="1"/>
</dbReference>
<evidence type="ECO:0000313" key="4">
    <source>
        <dbReference type="Proteomes" id="UP000230750"/>
    </source>
</evidence>
<dbReference type="AlphaFoldDB" id="A0A2G8KFZ1"/>
<comment type="caution">
    <text evidence="3">The sequence shown here is derived from an EMBL/GenBank/DDBJ whole genome shotgun (WGS) entry which is preliminary data.</text>
</comment>
<dbReference type="Pfam" id="PF13271">
    <property type="entry name" value="DUF4062"/>
    <property type="match status" value="1"/>
</dbReference>
<dbReference type="STRING" id="307972.A0A2G8KFZ1"/>
<evidence type="ECO:0000259" key="2">
    <source>
        <dbReference type="Pfam" id="PF13271"/>
    </source>
</evidence>
<name>A0A2G8KFZ1_STIJA</name>
<feature type="domain" description="DUF4062" evidence="2">
    <location>
        <begin position="52"/>
        <end position="145"/>
    </location>
</feature>
<keyword evidence="4" id="KW-1185">Reference proteome</keyword>
<dbReference type="GO" id="GO:0080008">
    <property type="term" value="C:Cul4-RING E3 ubiquitin ligase complex"/>
    <property type="evidence" value="ECO:0007669"/>
    <property type="project" value="TreeGrafter"/>
</dbReference>
<evidence type="ECO:0000256" key="1">
    <source>
        <dbReference type="ARBA" id="ARBA00022737"/>
    </source>
</evidence>
<dbReference type="EMBL" id="MRZV01000615">
    <property type="protein sequence ID" value="PIK46899.1"/>
    <property type="molecule type" value="Genomic_DNA"/>
</dbReference>
<dbReference type="InterPro" id="IPR025139">
    <property type="entry name" value="DUF4062"/>
</dbReference>
<dbReference type="Proteomes" id="UP000230750">
    <property type="component" value="Unassembled WGS sequence"/>
</dbReference>
<dbReference type="OrthoDB" id="2325716at2759"/>